<dbReference type="GO" id="GO:0160147">
    <property type="term" value="F:tRNA pseudouridine(38-40) synthase activity"/>
    <property type="evidence" value="ECO:0007669"/>
    <property type="project" value="UniProtKB-EC"/>
</dbReference>
<dbReference type="InterPro" id="IPR020095">
    <property type="entry name" value="PsdUridine_synth_TruA_C"/>
</dbReference>
<sequence length="413" mass="46976">MLARQWRRYALAVQYHGGNALGFSYQGPRGENCLVYEPRSNGTIIQADLRGIESIEGRIRRALNCLVGRDNYQNIQVSSRTDRGVHAWRNTFQVDIRLRLAKSATTDAQPSITCDGSFHEAWDPKKLVHGINYYLSRLPGTITEEEENAQDRSFLFNRQSNHRMQSNNTIRILSAAVAPNVRVPNHNYDPNLPQDADNPIDLPWDVRFTATRRFYAYRILHSFDMEHESDNDSGVYSTACYHSYPFEDDRVWRIHERNSSRCRNKRMWLDVNAMNLAGVYLTGTHDFTSFRGKGCQRFSPIVTVESISCTTKRYHDNAGEGILNAALRHTSTEGRLLSTPDTLKLVTIVISGNSFVYHQIRNIVACLVEVGQGKMTPEDVKAILEKKDRSCAVGMAPPQGLFLVDVEHGDFIF</sequence>
<dbReference type="PANTHER" id="PTHR11142:SF0">
    <property type="entry name" value="TRNA PSEUDOURIDINE SYNTHASE-LIKE 1"/>
    <property type="match status" value="1"/>
</dbReference>
<name>A0ABD3NC84_9STRA</name>
<dbReference type="InterPro" id="IPR020103">
    <property type="entry name" value="PsdUridine_synth_cat_dom_sf"/>
</dbReference>
<feature type="domain" description="Pseudouridine synthase I TruA alpha/beta" evidence="5">
    <location>
        <begin position="279"/>
        <end position="407"/>
    </location>
</feature>
<dbReference type="HAMAP" id="MF_00171">
    <property type="entry name" value="TruA"/>
    <property type="match status" value="1"/>
</dbReference>
<proteinExistence type="inferred from homology"/>
<accession>A0ABD3NC84</accession>
<evidence type="ECO:0000313" key="7">
    <source>
        <dbReference type="Proteomes" id="UP001530400"/>
    </source>
</evidence>
<dbReference type="PANTHER" id="PTHR11142">
    <property type="entry name" value="PSEUDOURIDYLATE SYNTHASE"/>
    <property type="match status" value="1"/>
</dbReference>
<comment type="similarity">
    <text evidence="1 4">Belongs to the tRNA pseudouridine synthase TruA family.</text>
</comment>
<dbReference type="InterPro" id="IPR020094">
    <property type="entry name" value="TruA/RsuA/RluB/E/F_N"/>
</dbReference>
<gene>
    <name evidence="6" type="ORF">ACHAWO_012488</name>
</gene>
<protein>
    <recommendedName>
        <fullName evidence="4">tRNA pseudouridine synthase</fullName>
        <ecNumber evidence="4">5.4.99.12</ecNumber>
    </recommendedName>
</protein>
<evidence type="ECO:0000256" key="4">
    <source>
        <dbReference type="RuleBase" id="RU003792"/>
    </source>
</evidence>
<dbReference type="EMBL" id="JALLPJ020001226">
    <property type="protein sequence ID" value="KAL3773635.1"/>
    <property type="molecule type" value="Genomic_DNA"/>
</dbReference>
<evidence type="ECO:0000313" key="6">
    <source>
        <dbReference type="EMBL" id="KAL3773635.1"/>
    </source>
</evidence>
<dbReference type="InterPro" id="IPR001406">
    <property type="entry name" value="PsdUridine_synth_TruA"/>
</dbReference>
<keyword evidence="7" id="KW-1185">Reference proteome</keyword>
<reference evidence="6 7" key="1">
    <citation type="submission" date="2024-10" db="EMBL/GenBank/DDBJ databases">
        <title>Updated reference genomes for cyclostephanoid diatoms.</title>
        <authorList>
            <person name="Roberts W.R."/>
            <person name="Alverson A.J."/>
        </authorList>
    </citation>
    <scope>NUCLEOTIDE SEQUENCE [LARGE SCALE GENOMIC DNA]</scope>
    <source>
        <strain evidence="6 7">AJA010-31</strain>
    </source>
</reference>
<evidence type="ECO:0000259" key="5">
    <source>
        <dbReference type="Pfam" id="PF01416"/>
    </source>
</evidence>
<dbReference type="SUPFAM" id="SSF55120">
    <property type="entry name" value="Pseudouridine synthase"/>
    <property type="match status" value="1"/>
</dbReference>
<keyword evidence="2 4" id="KW-0819">tRNA processing</keyword>
<dbReference type="Pfam" id="PF01416">
    <property type="entry name" value="PseudoU_synth_1"/>
    <property type="match status" value="1"/>
</dbReference>
<evidence type="ECO:0000256" key="2">
    <source>
        <dbReference type="ARBA" id="ARBA00022694"/>
    </source>
</evidence>
<evidence type="ECO:0000256" key="1">
    <source>
        <dbReference type="ARBA" id="ARBA00009375"/>
    </source>
</evidence>
<comment type="catalytic activity">
    <reaction evidence="4">
        <text>uridine(38/39/40) in tRNA = pseudouridine(38/39/40) in tRNA</text>
        <dbReference type="Rhea" id="RHEA:22376"/>
        <dbReference type="Rhea" id="RHEA-COMP:10085"/>
        <dbReference type="Rhea" id="RHEA-COMP:10087"/>
        <dbReference type="ChEBI" id="CHEBI:65314"/>
        <dbReference type="ChEBI" id="CHEBI:65315"/>
        <dbReference type="EC" id="5.4.99.12"/>
    </reaction>
</comment>
<dbReference type="EC" id="5.4.99.12" evidence="4"/>
<dbReference type="GO" id="GO:0008033">
    <property type="term" value="P:tRNA processing"/>
    <property type="evidence" value="ECO:0007669"/>
    <property type="project" value="UniProtKB-KW"/>
</dbReference>
<comment type="caution">
    <text evidence="6">The sequence shown here is derived from an EMBL/GenBank/DDBJ whole genome shotgun (WGS) entry which is preliminary data.</text>
</comment>
<evidence type="ECO:0000256" key="3">
    <source>
        <dbReference type="ARBA" id="ARBA00023235"/>
    </source>
</evidence>
<dbReference type="Gene3D" id="3.30.70.580">
    <property type="entry name" value="Pseudouridine synthase I, catalytic domain, N-terminal subdomain"/>
    <property type="match status" value="1"/>
</dbReference>
<keyword evidence="3 4" id="KW-0413">Isomerase</keyword>
<dbReference type="Gene3D" id="3.30.70.660">
    <property type="entry name" value="Pseudouridine synthase I, catalytic domain, C-terminal subdomain"/>
    <property type="match status" value="1"/>
</dbReference>
<organism evidence="6 7">
    <name type="scientific">Cyclotella atomus</name>
    <dbReference type="NCBI Taxonomy" id="382360"/>
    <lineage>
        <taxon>Eukaryota</taxon>
        <taxon>Sar</taxon>
        <taxon>Stramenopiles</taxon>
        <taxon>Ochrophyta</taxon>
        <taxon>Bacillariophyta</taxon>
        <taxon>Coscinodiscophyceae</taxon>
        <taxon>Thalassiosirophycidae</taxon>
        <taxon>Stephanodiscales</taxon>
        <taxon>Stephanodiscaceae</taxon>
        <taxon>Cyclotella</taxon>
    </lineage>
</organism>
<dbReference type="AlphaFoldDB" id="A0ABD3NC84"/>
<dbReference type="Proteomes" id="UP001530400">
    <property type="component" value="Unassembled WGS sequence"/>
</dbReference>
<dbReference type="InterPro" id="IPR020097">
    <property type="entry name" value="PsdUridine_synth_TruA_a/b_dom"/>
</dbReference>